<dbReference type="AlphaFoldDB" id="A0AAD8H4X6"/>
<keyword evidence="7 14" id="KW-1133">Transmembrane helix</keyword>
<dbReference type="Gene3D" id="1.10.630.10">
    <property type="entry name" value="Cytochrome P450"/>
    <property type="match status" value="1"/>
</dbReference>
<dbReference type="InterPro" id="IPR002401">
    <property type="entry name" value="Cyt_P450_E_grp-I"/>
</dbReference>
<dbReference type="InterPro" id="IPR036396">
    <property type="entry name" value="Cyt_P450_sf"/>
</dbReference>
<comment type="similarity">
    <text evidence="3 13">Belongs to the cytochrome P450 family.</text>
</comment>
<evidence type="ECO:0000256" key="3">
    <source>
        <dbReference type="ARBA" id="ARBA00010617"/>
    </source>
</evidence>
<dbReference type="GO" id="GO:0016705">
    <property type="term" value="F:oxidoreductase activity, acting on paired donors, with incorporation or reduction of molecular oxygen"/>
    <property type="evidence" value="ECO:0007669"/>
    <property type="project" value="InterPro"/>
</dbReference>
<keyword evidence="4 12" id="KW-0349">Heme</keyword>
<dbReference type="InterPro" id="IPR001128">
    <property type="entry name" value="Cyt_P450"/>
</dbReference>
<sequence>METTSFCISFFSLLLIIFFLFYYYCYRGENKLDKKEGAPWPPGRWGWPVIGESLEFLSNGWKGEPEKFIFSRMSKYSSTVFKTFLLGEATVVMCGSDSNKFLFSNENKLVQTWWPSSVDKLFPFSKSQTSSNEEAIKMRKMLPTFLKPEALRQYVGIMDHITGKHFVSEWENKDVVQVFPLTKKLTFWLACRIFISVEDPGVVAGLEEHLDVLATGVMSVPIDLPGTPFRRAIKASNHLRKELIKIIKLRKSDCSSQTKEYEDILWHMLITADENGKYMNELDIADKILGLLIGGHDTSSSACAFIVKYLVDLPHVYHRVYEEQMEIAKLKGQGELLNWDDVQKMKYSWCVACEVLRLVPPLQGAFKQALTDFTYNGFSIPKGWKLYWNAHSTHKNPEYFTEPERFDPSRFEGRGPAPYTFVPFGGGPRMCPGKEYARLEILVFIHHLVKRFRWEKLIADEQIVVNPIPVPANGLPVRLIPHSPKI</sequence>
<dbReference type="PRINTS" id="PR00385">
    <property type="entry name" value="P450"/>
</dbReference>
<keyword evidence="8 13" id="KW-0560">Oxidoreductase</keyword>
<evidence type="ECO:0000256" key="9">
    <source>
        <dbReference type="ARBA" id="ARBA00023004"/>
    </source>
</evidence>
<keyword evidence="16" id="KW-1185">Reference proteome</keyword>
<evidence type="ECO:0000256" key="8">
    <source>
        <dbReference type="ARBA" id="ARBA00023002"/>
    </source>
</evidence>
<dbReference type="PANTHER" id="PTHR24286:SF349">
    <property type="entry name" value="CYTOCHROME P450 716A1-RELATED"/>
    <property type="match status" value="1"/>
</dbReference>
<dbReference type="GO" id="GO:0005506">
    <property type="term" value="F:iron ion binding"/>
    <property type="evidence" value="ECO:0007669"/>
    <property type="project" value="InterPro"/>
</dbReference>
<accession>A0AAD8H4X6</accession>
<keyword evidence="9 12" id="KW-0408">Iron</keyword>
<dbReference type="GO" id="GO:0009805">
    <property type="term" value="P:coumarin biosynthetic process"/>
    <property type="evidence" value="ECO:0007669"/>
    <property type="project" value="UniProtKB-ARBA"/>
</dbReference>
<dbReference type="PROSITE" id="PS00086">
    <property type="entry name" value="CYTOCHROME_P450"/>
    <property type="match status" value="1"/>
</dbReference>
<comment type="subcellular location">
    <subcellularLocation>
        <location evidence="2">Membrane</location>
        <topology evidence="2">Single-pass membrane protein</topology>
    </subcellularLocation>
</comment>
<dbReference type="InterPro" id="IPR017972">
    <property type="entry name" value="Cyt_P450_CS"/>
</dbReference>
<reference evidence="15" key="1">
    <citation type="submission" date="2023-02" db="EMBL/GenBank/DDBJ databases">
        <title>Genome of toxic invasive species Heracleum sosnowskyi carries increased number of genes despite the absence of recent whole-genome duplications.</title>
        <authorList>
            <person name="Schelkunov M."/>
            <person name="Shtratnikova V."/>
            <person name="Makarenko M."/>
            <person name="Klepikova A."/>
            <person name="Omelchenko D."/>
            <person name="Novikova G."/>
            <person name="Obukhova E."/>
            <person name="Bogdanov V."/>
            <person name="Penin A."/>
            <person name="Logacheva M."/>
        </authorList>
    </citation>
    <scope>NUCLEOTIDE SEQUENCE</scope>
    <source>
        <strain evidence="15">Hsosn_3</strain>
        <tissue evidence="15">Leaf</tissue>
    </source>
</reference>
<feature type="transmembrane region" description="Helical" evidence="14">
    <location>
        <begin position="6"/>
        <end position="25"/>
    </location>
</feature>
<dbReference type="Proteomes" id="UP001237642">
    <property type="component" value="Unassembled WGS sequence"/>
</dbReference>
<gene>
    <name evidence="15" type="ORF">POM88_045574</name>
</gene>
<evidence type="ECO:0000256" key="12">
    <source>
        <dbReference type="PIRSR" id="PIRSR602401-1"/>
    </source>
</evidence>
<dbReference type="CDD" id="cd11043">
    <property type="entry name" value="CYP90-like"/>
    <property type="match status" value="1"/>
</dbReference>
<evidence type="ECO:0000256" key="6">
    <source>
        <dbReference type="ARBA" id="ARBA00022723"/>
    </source>
</evidence>
<keyword evidence="10 13" id="KW-0503">Monooxygenase</keyword>
<protein>
    <submittedName>
        <fullName evidence="15">Beta-amyrin 28-oxidase</fullName>
    </submittedName>
</protein>
<evidence type="ECO:0000256" key="2">
    <source>
        <dbReference type="ARBA" id="ARBA00004167"/>
    </source>
</evidence>
<keyword evidence="5 14" id="KW-0812">Transmembrane</keyword>
<feature type="binding site" description="axial binding residue" evidence="12">
    <location>
        <position position="431"/>
    </location>
    <ligand>
        <name>heme</name>
        <dbReference type="ChEBI" id="CHEBI:30413"/>
    </ligand>
    <ligandPart>
        <name>Fe</name>
        <dbReference type="ChEBI" id="CHEBI:18248"/>
    </ligandPart>
</feature>
<evidence type="ECO:0000313" key="15">
    <source>
        <dbReference type="EMBL" id="KAK1361100.1"/>
    </source>
</evidence>
<dbReference type="GO" id="GO:0020037">
    <property type="term" value="F:heme binding"/>
    <property type="evidence" value="ECO:0007669"/>
    <property type="project" value="InterPro"/>
</dbReference>
<dbReference type="EMBL" id="JAUIZM010000010">
    <property type="protein sequence ID" value="KAK1361100.1"/>
    <property type="molecule type" value="Genomic_DNA"/>
</dbReference>
<evidence type="ECO:0000256" key="7">
    <source>
        <dbReference type="ARBA" id="ARBA00022989"/>
    </source>
</evidence>
<name>A0AAD8H4X6_9APIA</name>
<dbReference type="PANTHER" id="PTHR24286">
    <property type="entry name" value="CYTOCHROME P450 26"/>
    <property type="match status" value="1"/>
</dbReference>
<comment type="caution">
    <text evidence="15">The sequence shown here is derived from an EMBL/GenBank/DDBJ whole genome shotgun (WGS) entry which is preliminary data.</text>
</comment>
<comment type="cofactor">
    <cofactor evidence="1 12">
        <name>heme</name>
        <dbReference type="ChEBI" id="CHEBI:30413"/>
    </cofactor>
</comment>
<keyword evidence="6 12" id="KW-0479">Metal-binding</keyword>
<dbReference type="SUPFAM" id="SSF48264">
    <property type="entry name" value="Cytochrome P450"/>
    <property type="match status" value="1"/>
</dbReference>
<organism evidence="15 16">
    <name type="scientific">Heracleum sosnowskyi</name>
    <dbReference type="NCBI Taxonomy" id="360622"/>
    <lineage>
        <taxon>Eukaryota</taxon>
        <taxon>Viridiplantae</taxon>
        <taxon>Streptophyta</taxon>
        <taxon>Embryophyta</taxon>
        <taxon>Tracheophyta</taxon>
        <taxon>Spermatophyta</taxon>
        <taxon>Magnoliopsida</taxon>
        <taxon>eudicotyledons</taxon>
        <taxon>Gunneridae</taxon>
        <taxon>Pentapetalae</taxon>
        <taxon>asterids</taxon>
        <taxon>campanulids</taxon>
        <taxon>Apiales</taxon>
        <taxon>Apiaceae</taxon>
        <taxon>Apioideae</taxon>
        <taxon>apioid superclade</taxon>
        <taxon>Tordylieae</taxon>
        <taxon>Tordyliinae</taxon>
        <taxon>Heracleum</taxon>
    </lineage>
</organism>
<dbReference type="GO" id="GO:0004497">
    <property type="term" value="F:monooxygenase activity"/>
    <property type="evidence" value="ECO:0007669"/>
    <property type="project" value="UniProtKB-KW"/>
</dbReference>
<reference evidence="15" key="2">
    <citation type="submission" date="2023-05" db="EMBL/GenBank/DDBJ databases">
        <authorList>
            <person name="Schelkunov M.I."/>
        </authorList>
    </citation>
    <scope>NUCLEOTIDE SEQUENCE</scope>
    <source>
        <strain evidence="15">Hsosn_3</strain>
        <tissue evidence="15">Leaf</tissue>
    </source>
</reference>
<evidence type="ECO:0000256" key="11">
    <source>
        <dbReference type="ARBA" id="ARBA00023136"/>
    </source>
</evidence>
<dbReference type="GO" id="GO:0016125">
    <property type="term" value="P:sterol metabolic process"/>
    <property type="evidence" value="ECO:0007669"/>
    <property type="project" value="TreeGrafter"/>
</dbReference>
<proteinExistence type="inferred from homology"/>
<evidence type="ECO:0000313" key="16">
    <source>
        <dbReference type="Proteomes" id="UP001237642"/>
    </source>
</evidence>
<dbReference type="GO" id="GO:0016020">
    <property type="term" value="C:membrane"/>
    <property type="evidence" value="ECO:0007669"/>
    <property type="project" value="UniProtKB-SubCell"/>
</dbReference>
<evidence type="ECO:0000256" key="1">
    <source>
        <dbReference type="ARBA" id="ARBA00001971"/>
    </source>
</evidence>
<dbReference type="FunFam" id="1.10.630.10:FF:000022">
    <property type="entry name" value="Taxadiene 5-alpha hydroxylase"/>
    <property type="match status" value="1"/>
</dbReference>
<evidence type="ECO:0000256" key="10">
    <source>
        <dbReference type="ARBA" id="ARBA00023033"/>
    </source>
</evidence>
<evidence type="ECO:0000256" key="13">
    <source>
        <dbReference type="RuleBase" id="RU000461"/>
    </source>
</evidence>
<evidence type="ECO:0000256" key="5">
    <source>
        <dbReference type="ARBA" id="ARBA00022692"/>
    </source>
</evidence>
<keyword evidence="11 14" id="KW-0472">Membrane</keyword>
<evidence type="ECO:0000256" key="4">
    <source>
        <dbReference type="ARBA" id="ARBA00022617"/>
    </source>
</evidence>
<dbReference type="PRINTS" id="PR00463">
    <property type="entry name" value="EP450I"/>
</dbReference>
<dbReference type="Pfam" id="PF00067">
    <property type="entry name" value="p450"/>
    <property type="match status" value="1"/>
</dbReference>
<evidence type="ECO:0000256" key="14">
    <source>
        <dbReference type="SAM" id="Phobius"/>
    </source>
</evidence>